<keyword evidence="3 4" id="KW-0808">Transferase</keyword>
<dbReference type="RefSeq" id="XP_052756090.1">
    <property type="nucleotide sequence ID" value="XM_052900130.1"/>
</dbReference>
<feature type="chain" id="PRO_5044955467" description="UDP-glucuronosyltransferase" evidence="5">
    <location>
        <begin position="21"/>
        <end position="530"/>
    </location>
</feature>
<dbReference type="CDD" id="cd03784">
    <property type="entry name" value="GT1_Gtf-like"/>
    <property type="match status" value="1"/>
</dbReference>
<dbReference type="PROSITE" id="PS00375">
    <property type="entry name" value="UDPGT"/>
    <property type="match status" value="1"/>
</dbReference>
<sequence>MMRILFISYLTILTFNNVNCSRILALFPHTGKSHHMVFEPLLKTLIERGHNVTVASIFPVNVPPEKITEISLKGIAEEGVETIDLAEYSERNVFLRLIGLDDIVQQIECLSVLADMALDTCTKLMNWPTLKKALRNEYDVVLVENFNTDCMLGLLHVYEIKAPVIALLSSYLMPWSAERIGLTENFSYMPVLTSAFKNPNTFIERLESTVMNYYFKFWYRYAIQIKEQEIIEKYFGRKIVDLNDLAKNTTLMMMNTFHSLNGVKPLLPGLVEVGGMHVDETKKYIPPYIEKFLNESEHGVILLSFGSLIKTSTIPKYKEEIIIRVLSKFKQRVIWKYEDSDEEGTLVGNILKVRWIPQYELLKHKKVLAFIGHGGLLGMTEAVSVGKPMVVVPFYGDQPTNAAAAASIGFAKKISYADINDDTLFEAVQSVLSAEMRLSARLVSKMWHDRQSKPLDTAVYWVERVIRWGHKDPLHSPARDLNFIQLSLLDVGAALAVILIVLVLILKAILLLILRVIKVSFNVNVKEKKH</sequence>
<dbReference type="GeneID" id="113513733"/>
<dbReference type="EC" id="2.4.1.17" evidence="5"/>
<name>A0ABM3MXZ0_GALME</name>
<dbReference type="Gene3D" id="3.40.50.2000">
    <property type="entry name" value="Glycogen Phosphorylase B"/>
    <property type="match status" value="1"/>
</dbReference>
<keyword evidence="5" id="KW-0472">Membrane</keyword>
<evidence type="ECO:0000313" key="6">
    <source>
        <dbReference type="Proteomes" id="UP001652740"/>
    </source>
</evidence>
<comment type="similarity">
    <text evidence="1 4">Belongs to the UDP-glycosyltransferase family.</text>
</comment>
<dbReference type="SUPFAM" id="SSF53756">
    <property type="entry name" value="UDP-Glycosyltransferase/glycogen phosphorylase"/>
    <property type="match status" value="1"/>
</dbReference>
<evidence type="ECO:0000256" key="5">
    <source>
        <dbReference type="RuleBase" id="RU362059"/>
    </source>
</evidence>
<feature type="transmembrane region" description="Helical" evidence="5">
    <location>
        <begin position="491"/>
        <end position="514"/>
    </location>
</feature>
<evidence type="ECO:0000256" key="1">
    <source>
        <dbReference type="ARBA" id="ARBA00009995"/>
    </source>
</evidence>
<organism evidence="6 7">
    <name type="scientific">Galleria mellonella</name>
    <name type="common">Greater wax moth</name>
    <dbReference type="NCBI Taxonomy" id="7137"/>
    <lineage>
        <taxon>Eukaryota</taxon>
        <taxon>Metazoa</taxon>
        <taxon>Ecdysozoa</taxon>
        <taxon>Arthropoda</taxon>
        <taxon>Hexapoda</taxon>
        <taxon>Insecta</taxon>
        <taxon>Pterygota</taxon>
        <taxon>Neoptera</taxon>
        <taxon>Endopterygota</taxon>
        <taxon>Lepidoptera</taxon>
        <taxon>Glossata</taxon>
        <taxon>Ditrysia</taxon>
        <taxon>Pyraloidea</taxon>
        <taxon>Pyralidae</taxon>
        <taxon>Galleriinae</taxon>
        <taxon>Galleria</taxon>
    </lineage>
</organism>
<comment type="subcellular location">
    <subcellularLocation>
        <location evidence="5">Membrane</location>
        <topology evidence="5">Single-pass membrane protein</topology>
    </subcellularLocation>
</comment>
<dbReference type="InterPro" id="IPR002213">
    <property type="entry name" value="UDP_glucos_trans"/>
</dbReference>
<dbReference type="PANTHER" id="PTHR48043:SF145">
    <property type="entry name" value="FI06409P-RELATED"/>
    <property type="match status" value="1"/>
</dbReference>
<feature type="signal peptide" evidence="5">
    <location>
        <begin position="1"/>
        <end position="20"/>
    </location>
</feature>
<dbReference type="Pfam" id="PF00201">
    <property type="entry name" value="UDPGT"/>
    <property type="match status" value="1"/>
</dbReference>
<reference evidence="7" key="1">
    <citation type="submission" date="2025-08" db="UniProtKB">
        <authorList>
            <consortium name="RefSeq"/>
        </authorList>
    </citation>
    <scope>IDENTIFICATION</scope>
    <source>
        <tissue evidence="7">Whole larvae</tissue>
    </source>
</reference>
<protein>
    <recommendedName>
        <fullName evidence="5">UDP-glucuronosyltransferase</fullName>
        <ecNumber evidence="5">2.4.1.17</ecNumber>
    </recommendedName>
</protein>
<keyword evidence="6" id="KW-1185">Reference proteome</keyword>
<gene>
    <name evidence="7" type="primary">LOC113513733</name>
</gene>
<evidence type="ECO:0000256" key="2">
    <source>
        <dbReference type="ARBA" id="ARBA00022676"/>
    </source>
</evidence>
<comment type="catalytic activity">
    <reaction evidence="5">
        <text>glucuronate acceptor + UDP-alpha-D-glucuronate = acceptor beta-D-glucuronoside + UDP + H(+)</text>
        <dbReference type="Rhea" id="RHEA:21032"/>
        <dbReference type="ChEBI" id="CHEBI:15378"/>
        <dbReference type="ChEBI" id="CHEBI:58052"/>
        <dbReference type="ChEBI" id="CHEBI:58223"/>
        <dbReference type="ChEBI" id="CHEBI:132367"/>
        <dbReference type="ChEBI" id="CHEBI:132368"/>
        <dbReference type="EC" id="2.4.1.17"/>
    </reaction>
</comment>
<dbReference type="InterPro" id="IPR035595">
    <property type="entry name" value="UDP_glycos_trans_CS"/>
</dbReference>
<keyword evidence="5" id="KW-0812">Transmembrane</keyword>
<accession>A0ABM3MXZ0</accession>
<evidence type="ECO:0000256" key="4">
    <source>
        <dbReference type="RuleBase" id="RU003718"/>
    </source>
</evidence>
<dbReference type="Proteomes" id="UP001652740">
    <property type="component" value="Unplaced"/>
</dbReference>
<dbReference type="PANTHER" id="PTHR48043">
    <property type="entry name" value="EG:EG0003.4 PROTEIN-RELATED"/>
    <property type="match status" value="1"/>
</dbReference>
<dbReference type="InterPro" id="IPR050271">
    <property type="entry name" value="UDP-glycosyltransferase"/>
</dbReference>
<proteinExistence type="inferred from homology"/>
<evidence type="ECO:0000256" key="3">
    <source>
        <dbReference type="ARBA" id="ARBA00022679"/>
    </source>
</evidence>
<evidence type="ECO:0000313" key="7">
    <source>
        <dbReference type="RefSeq" id="XP_052756090.1"/>
    </source>
</evidence>
<keyword evidence="2 4" id="KW-0328">Glycosyltransferase</keyword>
<keyword evidence="5" id="KW-0732">Signal</keyword>
<keyword evidence="5" id="KW-1133">Transmembrane helix</keyword>